<dbReference type="InterPro" id="IPR050174">
    <property type="entry name" value="Protocadherin/Cadherin-CA"/>
</dbReference>
<evidence type="ECO:0000256" key="9">
    <source>
        <dbReference type="ARBA" id="ARBA00025466"/>
    </source>
</evidence>
<dbReference type="Gene3D" id="2.60.40.60">
    <property type="entry name" value="Cadherins"/>
    <property type="match status" value="3"/>
</dbReference>
<reference evidence="14 15" key="1">
    <citation type="submission" date="2021-06" db="EMBL/GenBank/DDBJ databases">
        <title>A haploid diamondback moth (Plutella xylostella L.) genome assembly resolves 31 chromosomes and identifies a diamide resistance mutation.</title>
        <authorList>
            <person name="Ward C.M."/>
            <person name="Perry K.D."/>
            <person name="Baker G."/>
            <person name="Powis K."/>
            <person name="Heckel D.G."/>
            <person name="Baxter S.W."/>
        </authorList>
    </citation>
    <scope>NUCLEOTIDE SEQUENCE [LARGE SCALE GENOMIC DNA]</scope>
    <source>
        <strain evidence="14 15">LV</strain>
        <tissue evidence="14">Single pupa</tissue>
    </source>
</reference>
<gene>
    <name evidence="14" type="ORF">JYU34_002495</name>
</gene>
<sequence>MMAWAKQTSGALLCALALVLHARALTLLPHDVRPGHAVRHFLGNHSRYTLIDPEFSPYFTMLDDGLLMTTADLAPLLGRPLNLAVLEQTPYSTSAHTVNLLVVDRRRMLHFPTVKGLRGEIPENAPPGTVVELPPLRATAILDVGPIAYKIIKGNEDSKFALRDKAKGEFIPNVKSVVTDGDVEIIATRALDTEAKSSYDLVIQATDMHGATKANLPLRVDVTNENDHAPEFEQEIYYFAVNGTHDSNGPNGTARWQRFSNIGEVKAHDFDGDRVYYSLETPSNLAVIVPQTGELILAGEPDGHEAQLRVLAHDTGNPPRKSRPARVVLEFVVRDDKVLPTLHREKRRVTRAVRPTKRIEFTEADGEVEGRAVFTLEKETDRETFKIRDENPWVTVEPSGVVKVKKKWDYEELGPEKTIDFWVTITNAGNGASHYRLHLPPKRMAQSTATRIASTGLGSREPVTRTSSRHLTPFEPLPSRPPCVIMSGKSASRPRGPNFTKEEQFLLFNTVQPFCSIIECKKTDSVRQVDKQNAWSRITENFNANSKGAPRSVENLISCYRNVKSKFKKQHSEAKMMLKDSGKDLINAVEEHGEDWEEISSTMNQPIEVCRNSFENLKKQLKKEDTQRKSVIMGTGGGPPPPNDEGEPLNKLRKFIEPQMDGLFTIYDGDANIMAQYQASLPKEDQQTPIEHNLKSVSAGTSDTIKDYVNYNEIIIDDHLAVLTTPNKSKLTSRDERETGSGKPSTSDIHTMKQENEIHTSPNFKDLTRTEILRKKKPTELMRTNDTRKKTTVNDSFQDLAMEKIKLVREQQRLCQIETEHKRKLFEIELEEKLLEKQFNAEMRAKQLLLIDLKIKKEGSMIESGGSSVV</sequence>
<evidence type="ECO:0000256" key="7">
    <source>
        <dbReference type="ARBA" id="ARBA00023163"/>
    </source>
</evidence>
<feature type="region of interest" description="Disordered" evidence="11">
    <location>
        <begin position="449"/>
        <end position="496"/>
    </location>
</feature>
<evidence type="ECO:0000256" key="11">
    <source>
        <dbReference type="SAM" id="MobiDB-lite"/>
    </source>
</evidence>
<evidence type="ECO:0000256" key="6">
    <source>
        <dbReference type="ARBA" id="ARBA00023015"/>
    </source>
</evidence>
<evidence type="ECO:0000256" key="8">
    <source>
        <dbReference type="ARBA" id="ARBA00023180"/>
    </source>
</evidence>
<proteinExistence type="predicted"/>
<dbReference type="PANTHER" id="PTHR24028:SF146">
    <property type="entry name" value="CADHERIN 96CB, ISOFORM D-RELATED"/>
    <property type="match status" value="1"/>
</dbReference>
<dbReference type="InterPro" id="IPR028002">
    <property type="entry name" value="Myb_DNA-bind_5"/>
</dbReference>
<keyword evidence="15" id="KW-1185">Reference proteome</keyword>
<evidence type="ECO:0000256" key="10">
    <source>
        <dbReference type="PROSITE-ProRule" id="PRU00043"/>
    </source>
</evidence>
<evidence type="ECO:0000256" key="2">
    <source>
        <dbReference type="ARBA" id="ARBA00011764"/>
    </source>
</evidence>
<accession>A0ABQ7R2C5</accession>
<feature type="chain" id="PRO_5045867904" description="Regulatory protein zeste" evidence="12">
    <location>
        <begin position="25"/>
        <end position="870"/>
    </location>
</feature>
<keyword evidence="4" id="KW-0812">Transmembrane</keyword>
<dbReference type="PROSITE" id="PS50268">
    <property type="entry name" value="CADHERIN_2"/>
    <property type="match status" value="1"/>
</dbReference>
<keyword evidence="10" id="KW-0106">Calcium</keyword>
<protein>
    <recommendedName>
        <fullName evidence="3">Regulatory protein zeste</fullName>
    </recommendedName>
</protein>
<keyword evidence="6" id="KW-0805">Transcription regulation</keyword>
<dbReference type="InterPro" id="IPR015919">
    <property type="entry name" value="Cadherin-like_sf"/>
</dbReference>
<feature type="region of interest" description="Disordered" evidence="11">
    <location>
        <begin position="727"/>
        <end position="767"/>
    </location>
</feature>
<evidence type="ECO:0000256" key="3">
    <source>
        <dbReference type="ARBA" id="ARBA00016807"/>
    </source>
</evidence>
<feature type="domain" description="Cadherin" evidence="13">
    <location>
        <begin position="120"/>
        <end position="232"/>
    </location>
</feature>
<evidence type="ECO:0000313" key="14">
    <source>
        <dbReference type="EMBL" id="KAG7311453.1"/>
    </source>
</evidence>
<name>A0ABQ7R2C5_PLUXY</name>
<feature type="region of interest" description="Disordered" evidence="11">
    <location>
        <begin position="622"/>
        <end position="646"/>
    </location>
</feature>
<keyword evidence="7" id="KW-0804">Transcription</keyword>
<evidence type="ECO:0000256" key="4">
    <source>
        <dbReference type="ARBA" id="ARBA00022692"/>
    </source>
</evidence>
<comment type="subunit">
    <text evidence="2">Self-associates forming complexes of several hundred monomers.</text>
</comment>
<keyword evidence="5" id="KW-1133">Transmembrane helix</keyword>
<dbReference type="EMBL" id="JAHIBW010000004">
    <property type="protein sequence ID" value="KAG7311453.1"/>
    <property type="molecule type" value="Genomic_DNA"/>
</dbReference>
<keyword evidence="5" id="KW-0472">Membrane</keyword>
<keyword evidence="8" id="KW-0325">Glycoprotein</keyword>
<comment type="function">
    <text evidence="9">Involved in transvection phenomena (= synapsis-dependent gene expression), where the synaptic pairing of chromosomes carrying genes with which zeste interacts influences the expression of these genes. Zeste binds to DNA and stimulates transcription from a nearby promoter.</text>
</comment>
<dbReference type="SMART" id="SM00112">
    <property type="entry name" value="CA"/>
    <property type="match status" value="2"/>
</dbReference>
<dbReference type="SUPFAM" id="SSF49313">
    <property type="entry name" value="Cadherin-like"/>
    <property type="match status" value="2"/>
</dbReference>
<evidence type="ECO:0000256" key="5">
    <source>
        <dbReference type="ARBA" id="ARBA00022989"/>
    </source>
</evidence>
<evidence type="ECO:0000256" key="12">
    <source>
        <dbReference type="SAM" id="SignalP"/>
    </source>
</evidence>
<dbReference type="Pfam" id="PF13873">
    <property type="entry name" value="Myb_DNA-bind_5"/>
    <property type="match status" value="1"/>
</dbReference>
<dbReference type="CDD" id="cd11304">
    <property type="entry name" value="Cadherin_repeat"/>
    <property type="match status" value="2"/>
</dbReference>
<dbReference type="PANTHER" id="PTHR24028">
    <property type="entry name" value="CADHERIN-87A"/>
    <property type="match status" value="1"/>
</dbReference>
<comment type="caution">
    <text evidence="14">The sequence shown here is derived from an EMBL/GenBank/DDBJ whole genome shotgun (WGS) entry which is preliminary data.</text>
</comment>
<dbReference type="Proteomes" id="UP000823941">
    <property type="component" value="Chromosome 4"/>
</dbReference>
<evidence type="ECO:0000256" key="1">
    <source>
        <dbReference type="ARBA" id="ARBA00004167"/>
    </source>
</evidence>
<dbReference type="InterPro" id="IPR002126">
    <property type="entry name" value="Cadherin-like_dom"/>
</dbReference>
<keyword evidence="12" id="KW-0732">Signal</keyword>
<feature type="signal peptide" evidence="12">
    <location>
        <begin position="1"/>
        <end position="24"/>
    </location>
</feature>
<comment type="subcellular location">
    <subcellularLocation>
        <location evidence="1">Membrane</location>
        <topology evidence="1">Single-pass membrane protein</topology>
    </subcellularLocation>
</comment>
<evidence type="ECO:0000313" key="15">
    <source>
        <dbReference type="Proteomes" id="UP000823941"/>
    </source>
</evidence>
<organism evidence="14 15">
    <name type="scientific">Plutella xylostella</name>
    <name type="common">Diamondback moth</name>
    <name type="synonym">Plutella maculipennis</name>
    <dbReference type="NCBI Taxonomy" id="51655"/>
    <lineage>
        <taxon>Eukaryota</taxon>
        <taxon>Metazoa</taxon>
        <taxon>Ecdysozoa</taxon>
        <taxon>Arthropoda</taxon>
        <taxon>Hexapoda</taxon>
        <taxon>Insecta</taxon>
        <taxon>Pterygota</taxon>
        <taxon>Neoptera</taxon>
        <taxon>Endopterygota</taxon>
        <taxon>Lepidoptera</taxon>
        <taxon>Glossata</taxon>
        <taxon>Ditrysia</taxon>
        <taxon>Yponomeutoidea</taxon>
        <taxon>Plutellidae</taxon>
        <taxon>Plutella</taxon>
    </lineage>
</organism>
<evidence type="ECO:0000259" key="13">
    <source>
        <dbReference type="PROSITE" id="PS50268"/>
    </source>
</evidence>